<evidence type="ECO:0000256" key="1">
    <source>
        <dbReference type="SAM" id="Phobius"/>
    </source>
</evidence>
<feature type="transmembrane region" description="Helical" evidence="1">
    <location>
        <begin position="269"/>
        <end position="290"/>
    </location>
</feature>
<accession>A0ABU9D4I9</accession>
<dbReference type="InterPro" id="IPR018710">
    <property type="entry name" value="DUF2232"/>
</dbReference>
<keyword evidence="1" id="KW-0472">Membrane</keyword>
<feature type="transmembrane region" description="Helical" evidence="1">
    <location>
        <begin position="20"/>
        <end position="53"/>
    </location>
</feature>
<dbReference type="EMBL" id="JBBPCO010000001">
    <property type="protein sequence ID" value="MEK8088475.1"/>
    <property type="molecule type" value="Genomic_DNA"/>
</dbReference>
<dbReference type="PANTHER" id="PTHR41324:SF1">
    <property type="entry name" value="DUF2232 DOMAIN-CONTAINING PROTEIN"/>
    <property type="match status" value="1"/>
</dbReference>
<evidence type="ECO:0000313" key="2">
    <source>
        <dbReference type="EMBL" id="MEK8088475.1"/>
    </source>
</evidence>
<comment type="caution">
    <text evidence="2">The sequence shown here is derived from an EMBL/GenBank/DDBJ whole genome shotgun (WGS) entry which is preliminary data.</text>
</comment>
<dbReference type="PANTHER" id="PTHR41324">
    <property type="entry name" value="MEMBRANE PROTEIN-RELATED"/>
    <property type="match status" value="1"/>
</dbReference>
<organism evidence="2 3">
    <name type="scientific">Thermithiobacillus plumbiphilus</name>
    <dbReference type="NCBI Taxonomy" id="1729899"/>
    <lineage>
        <taxon>Bacteria</taxon>
        <taxon>Pseudomonadati</taxon>
        <taxon>Pseudomonadota</taxon>
        <taxon>Acidithiobacillia</taxon>
        <taxon>Acidithiobacillales</taxon>
        <taxon>Thermithiobacillaceae</taxon>
        <taxon>Thermithiobacillus</taxon>
    </lineage>
</organism>
<evidence type="ECO:0000313" key="3">
    <source>
        <dbReference type="Proteomes" id="UP001446205"/>
    </source>
</evidence>
<feature type="transmembrane region" description="Helical" evidence="1">
    <location>
        <begin position="65"/>
        <end position="94"/>
    </location>
</feature>
<dbReference type="Proteomes" id="UP001446205">
    <property type="component" value="Unassembled WGS sequence"/>
</dbReference>
<dbReference type="RefSeq" id="WP_341369537.1">
    <property type="nucleotide sequence ID" value="NZ_JBBPCO010000001.1"/>
</dbReference>
<sequence>MEKWSGRFAGFLLRSRWHAAATLAVIFALAWLLPPLAGLFFTLLGAVIVLIVLQVGTRPSLEAAVLAAAALALMTWSPAVSAAFMLAWLPAWIIGEVLRRSESLAAVSWALLGLSLLVVSMAVYAVPGDAVNYWQGVLGDALKQVGANGQSAITQDMLRELSGFFPGLLACLALAGWVISLFLGRYLQGVFLEQPQLVPGTGFRGWDLPLAFLVLLPLSMLLGWLASGNLAVLMQDLTLVLGFFFVFQGLAVVHAWVHVRQWPWQVLPAIYFMLILLAQTAILVSGLGIADKVLNLRQRMQGGS</sequence>
<name>A0ABU9D4I9_9PROT</name>
<keyword evidence="1" id="KW-1133">Transmembrane helix</keyword>
<proteinExistence type="predicted"/>
<feature type="transmembrane region" description="Helical" evidence="1">
    <location>
        <begin position="106"/>
        <end position="126"/>
    </location>
</feature>
<keyword evidence="1" id="KW-0812">Transmembrane</keyword>
<reference evidence="2 3" key="1">
    <citation type="submission" date="2024-04" db="EMBL/GenBank/DDBJ databases">
        <authorList>
            <person name="Abashina T."/>
            <person name="Shaikin A."/>
        </authorList>
    </citation>
    <scope>NUCLEOTIDE SEQUENCE [LARGE SCALE GENOMIC DNA]</scope>
    <source>
        <strain evidence="2 3">AAFK</strain>
    </source>
</reference>
<feature type="transmembrane region" description="Helical" evidence="1">
    <location>
        <begin position="237"/>
        <end position="257"/>
    </location>
</feature>
<keyword evidence="3" id="KW-1185">Reference proteome</keyword>
<dbReference type="Pfam" id="PF09991">
    <property type="entry name" value="DUF2232"/>
    <property type="match status" value="1"/>
</dbReference>
<feature type="transmembrane region" description="Helical" evidence="1">
    <location>
        <begin position="164"/>
        <end position="186"/>
    </location>
</feature>
<feature type="transmembrane region" description="Helical" evidence="1">
    <location>
        <begin position="206"/>
        <end position="225"/>
    </location>
</feature>
<gene>
    <name evidence="2" type="ORF">WOB96_01730</name>
</gene>
<protein>
    <submittedName>
        <fullName evidence="2">DUF2232 domain-containing protein</fullName>
    </submittedName>
</protein>